<organism evidence="2 3">
    <name type="scientific">Apibacter adventoris</name>
    <dbReference type="NCBI Taxonomy" id="1679466"/>
    <lineage>
        <taxon>Bacteria</taxon>
        <taxon>Pseudomonadati</taxon>
        <taxon>Bacteroidota</taxon>
        <taxon>Flavobacteriia</taxon>
        <taxon>Flavobacteriales</taxon>
        <taxon>Weeksellaceae</taxon>
        <taxon>Apibacter</taxon>
    </lineage>
</organism>
<evidence type="ECO:0000313" key="2">
    <source>
        <dbReference type="EMBL" id="PQL91582.1"/>
    </source>
</evidence>
<keyword evidence="3" id="KW-1185">Reference proteome</keyword>
<feature type="transmembrane region" description="Helical" evidence="1">
    <location>
        <begin position="12"/>
        <end position="31"/>
    </location>
</feature>
<gene>
    <name evidence="2" type="ORF">C4S77_07155</name>
</gene>
<sequence length="107" mass="12868">MNYLYKHKTNINYILFIVAFIFKFAVIQEYVHIEQHNKEHSHHIDCQVCHNIYLISKYQAFEIPEIFDFALFKHSIQLHLFTCAYSNIFFKNIISSELYNRPPPQGV</sequence>
<comment type="caution">
    <text evidence="2">The sequence shown here is derived from an EMBL/GenBank/DDBJ whole genome shotgun (WGS) entry which is preliminary data.</text>
</comment>
<dbReference type="AlphaFoldDB" id="A0A2S8AAK0"/>
<proteinExistence type="predicted"/>
<accession>A0A2S8AAK0</accession>
<keyword evidence="1" id="KW-0812">Transmembrane</keyword>
<keyword evidence="1" id="KW-0472">Membrane</keyword>
<dbReference type="EMBL" id="PSZM01000040">
    <property type="protein sequence ID" value="PQL91582.1"/>
    <property type="molecule type" value="Genomic_DNA"/>
</dbReference>
<evidence type="ECO:0000256" key="1">
    <source>
        <dbReference type="SAM" id="Phobius"/>
    </source>
</evidence>
<reference evidence="2 3" key="1">
    <citation type="submission" date="2018-02" db="EMBL/GenBank/DDBJ databases">
        <title>Genome sequences of Apibacter spp., gut symbionts of Asian honey bees.</title>
        <authorList>
            <person name="Kwong W.K."/>
            <person name="Steele M.I."/>
            <person name="Moran N.A."/>
        </authorList>
    </citation>
    <scope>NUCLEOTIDE SEQUENCE [LARGE SCALE GENOMIC DNA]</scope>
    <source>
        <strain evidence="3">wkB301</strain>
    </source>
</reference>
<name>A0A2S8AAK0_9FLAO</name>
<keyword evidence="1" id="KW-1133">Transmembrane helix</keyword>
<dbReference type="OrthoDB" id="9923647at2"/>
<evidence type="ECO:0000313" key="3">
    <source>
        <dbReference type="Proteomes" id="UP000238042"/>
    </source>
</evidence>
<dbReference type="RefSeq" id="WP_105246973.1">
    <property type="nucleotide sequence ID" value="NZ_PSZM01000040.1"/>
</dbReference>
<dbReference type="Proteomes" id="UP000238042">
    <property type="component" value="Unassembled WGS sequence"/>
</dbReference>
<protein>
    <submittedName>
        <fullName evidence="2">Uncharacterized protein</fullName>
    </submittedName>
</protein>